<dbReference type="Gene3D" id="1.10.8.20">
    <property type="entry name" value="N-terminal domain of phosphatidylinositol transfer protein sec14p"/>
    <property type="match status" value="1"/>
</dbReference>
<dbReference type="Pfam" id="PF00650">
    <property type="entry name" value="CRAL_TRIO"/>
    <property type="match status" value="1"/>
</dbReference>
<feature type="domain" description="CRAL-TRIO" evidence="2">
    <location>
        <begin position="137"/>
        <end position="311"/>
    </location>
</feature>
<evidence type="ECO:0000259" key="2">
    <source>
        <dbReference type="PROSITE" id="PS50191"/>
    </source>
</evidence>
<dbReference type="Pfam" id="PF03765">
    <property type="entry name" value="CRAL_TRIO_N"/>
    <property type="match status" value="1"/>
</dbReference>
<feature type="compositionally biased region" description="Polar residues" evidence="1">
    <location>
        <begin position="1"/>
        <end position="11"/>
    </location>
</feature>
<dbReference type="AlphaFoldDB" id="A0AAF0E9S5"/>
<dbReference type="CDD" id="cd00170">
    <property type="entry name" value="SEC14"/>
    <property type="match status" value="1"/>
</dbReference>
<feature type="region of interest" description="Disordered" evidence="1">
    <location>
        <begin position="1"/>
        <end position="63"/>
    </location>
</feature>
<dbReference type="InterPro" id="IPR001251">
    <property type="entry name" value="CRAL-TRIO_dom"/>
</dbReference>
<evidence type="ECO:0000256" key="1">
    <source>
        <dbReference type="SAM" id="MobiDB-lite"/>
    </source>
</evidence>
<protein>
    <recommendedName>
        <fullName evidence="2">CRAL-TRIO domain-containing protein</fullName>
    </recommendedName>
</protein>
<evidence type="ECO:0000313" key="4">
    <source>
        <dbReference type="Proteomes" id="UP001220961"/>
    </source>
</evidence>
<keyword evidence="4" id="KW-1185">Reference proteome</keyword>
<feature type="compositionally biased region" description="Polar residues" evidence="1">
    <location>
        <begin position="43"/>
        <end position="53"/>
    </location>
</feature>
<dbReference type="PANTHER" id="PTHR45657:SF1">
    <property type="entry name" value="CRAL-TRIO DOMAIN-CONTAINING PROTEIN YKL091C-RELATED"/>
    <property type="match status" value="1"/>
</dbReference>
<dbReference type="EMBL" id="CP119909">
    <property type="protein sequence ID" value="WFD18707.1"/>
    <property type="molecule type" value="Genomic_DNA"/>
</dbReference>
<accession>A0AAF0E9S5</accession>
<dbReference type="PANTHER" id="PTHR45657">
    <property type="entry name" value="CRAL-TRIO DOMAIN-CONTAINING PROTEIN YKL091C-RELATED"/>
    <property type="match status" value="1"/>
</dbReference>
<dbReference type="Gene3D" id="3.40.525.10">
    <property type="entry name" value="CRAL-TRIO lipid binding domain"/>
    <property type="match status" value="1"/>
</dbReference>
<dbReference type="InterPro" id="IPR036273">
    <property type="entry name" value="CRAL/TRIO_N_dom_sf"/>
</dbReference>
<dbReference type="SMART" id="SM01100">
    <property type="entry name" value="CRAL_TRIO_N"/>
    <property type="match status" value="1"/>
</dbReference>
<dbReference type="PROSITE" id="PS50191">
    <property type="entry name" value="CRAL_TRIO"/>
    <property type="match status" value="1"/>
</dbReference>
<dbReference type="InterPro" id="IPR036865">
    <property type="entry name" value="CRAL-TRIO_dom_sf"/>
</dbReference>
<dbReference type="InterPro" id="IPR051026">
    <property type="entry name" value="PI/PC_transfer"/>
</dbReference>
<dbReference type="SUPFAM" id="SSF46938">
    <property type="entry name" value="CRAL/TRIO N-terminal domain"/>
    <property type="match status" value="1"/>
</dbReference>
<dbReference type="InterPro" id="IPR011074">
    <property type="entry name" value="CRAL/TRIO_N_dom"/>
</dbReference>
<proteinExistence type="predicted"/>
<dbReference type="SUPFAM" id="SSF52087">
    <property type="entry name" value="CRAL/TRIO domain"/>
    <property type="match status" value="1"/>
</dbReference>
<evidence type="ECO:0000313" key="3">
    <source>
        <dbReference type="EMBL" id="WFD18707.1"/>
    </source>
</evidence>
<dbReference type="Proteomes" id="UP001220961">
    <property type="component" value="Chromosome 2"/>
</dbReference>
<gene>
    <name evidence="3" type="ORF">MCAP1_000916</name>
</gene>
<sequence>MAPPSVSSTPRRSFANIFGGSLAVPSGDEKSGASGRSSRRNSDLGSSTRQTYVTPPGHQGNLSVDQKKALDLISKQLEEAGAVSLQNPPHYQEAQLLRFLRARNFDVEAARDMYLCAEEWKKTIGMDRLYSEFRFTEREDVAKFGWRMYFHKTDTTGRPIFIQDLSGLDAEKVFSVTTPDRIIQNFAVTLEHAVRRRYYACTKAQGHNVDDNYMVLNVQGLGLGQFWTMKNKLQELLTILDNNFPELSGRVHIINAPFLFSTAWSCIKGWLPAHTAEKINILGSDYMPVVSQYVDLDSWPAHLGGRCKCGHDSPQHACETRDPGPWNQ</sequence>
<dbReference type="SMART" id="SM00516">
    <property type="entry name" value="SEC14"/>
    <property type="match status" value="1"/>
</dbReference>
<reference evidence="3" key="1">
    <citation type="submission" date="2023-03" db="EMBL/GenBank/DDBJ databases">
        <title>Mating type loci evolution in Malassezia.</title>
        <authorList>
            <person name="Coelho M.A."/>
        </authorList>
    </citation>
    <scope>NUCLEOTIDE SEQUENCE</scope>
    <source>
        <strain evidence="3">CBS 10434</strain>
    </source>
</reference>
<name>A0AAF0E9S5_9BASI</name>
<organism evidence="3 4">
    <name type="scientific">Malassezia caprae</name>
    <dbReference type="NCBI Taxonomy" id="1381934"/>
    <lineage>
        <taxon>Eukaryota</taxon>
        <taxon>Fungi</taxon>
        <taxon>Dikarya</taxon>
        <taxon>Basidiomycota</taxon>
        <taxon>Ustilaginomycotina</taxon>
        <taxon>Malasseziomycetes</taxon>
        <taxon>Malasseziales</taxon>
        <taxon>Malasseziaceae</taxon>
        <taxon>Malassezia</taxon>
    </lineage>
</organism>